<evidence type="ECO:0000256" key="1">
    <source>
        <dbReference type="SAM" id="MobiDB-lite"/>
    </source>
</evidence>
<comment type="caution">
    <text evidence="2">The sequence shown here is derived from an EMBL/GenBank/DDBJ whole genome shotgun (WGS) entry which is preliminary data.</text>
</comment>
<gene>
    <name evidence="2" type="ORF">AAG570_012455</name>
</gene>
<protein>
    <submittedName>
        <fullName evidence="2">Uncharacterized protein</fullName>
    </submittedName>
</protein>
<dbReference type="EMBL" id="JBFDAA010000008">
    <property type="protein sequence ID" value="KAL1129510.1"/>
    <property type="molecule type" value="Genomic_DNA"/>
</dbReference>
<reference evidence="2 3" key="1">
    <citation type="submission" date="2024-07" db="EMBL/GenBank/DDBJ databases">
        <title>Chromosome-level genome assembly of the water stick insect Ranatra chinensis (Heteroptera: Nepidae).</title>
        <authorList>
            <person name="Liu X."/>
        </authorList>
    </citation>
    <scope>NUCLEOTIDE SEQUENCE [LARGE SCALE GENOMIC DNA]</scope>
    <source>
        <strain evidence="2">Cailab_2021Rc</strain>
        <tissue evidence="2">Muscle</tissue>
    </source>
</reference>
<proteinExistence type="predicted"/>
<evidence type="ECO:0000313" key="2">
    <source>
        <dbReference type="EMBL" id="KAL1129510.1"/>
    </source>
</evidence>
<dbReference type="Proteomes" id="UP001558652">
    <property type="component" value="Unassembled WGS sequence"/>
</dbReference>
<feature type="region of interest" description="Disordered" evidence="1">
    <location>
        <begin position="1"/>
        <end position="121"/>
    </location>
</feature>
<name>A0ABD0YDW8_9HEMI</name>
<evidence type="ECO:0000313" key="3">
    <source>
        <dbReference type="Proteomes" id="UP001558652"/>
    </source>
</evidence>
<organism evidence="2 3">
    <name type="scientific">Ranatra chinensis</name>
    <dbReference type="NCBI Taxonomy" id="642074"/>
    <lineage>
        <taxon>Eukaryota</taxon>
        <taxon>Metazoa</taxon>
        <taxon>Ecdysozoa</taxon>
        <taxon>Arthropoda</taxon>
        <taxon>Hexapoda</taxon>
        <taxon>Insecta</taxon>
        <taxon>Pterygota</taxon>
        <taxon>Neoptera</taxon>
        <taxon>Paraneoptera</taxon>
        <taxon>Hemiptera</taxon>
        <taxon>Heteroptera</taxon>
        <taxon>Panheteroptera</taxon>
        <taxon>Nepomorpha</taxon>
        <taxon>Nepidae</taxon>
        <taxon>Ranatrinae</taxon>
        <taxon>Ranatra</taxon>
    </lineage>
</organism>
<feature type="compositionally biased region" description="Polar residues" evidence="1">
    <location>
        <begin position="35"/>
        <end position="66"/>
    </location>
</feature>
<accession>A0ABD0YDW8</accession>
<feature type="compositionally biased region" description="Polar residues" evidence="1">
    <location>
        <begin position="9"/>
        <end position="20"/>
    </location>
</feature>
<sequence>MASKRRNMFQKNKTQETTENGHFARLLERPGPQSKGEQQWPSTCITKSLPSQGMSFYQPGPNSSRQEPMEVNVATIQRQIEEDIQRALGRRSSPPSDTGDQLPTKAPRSWTPKGNTDSDDVNIEKTIRVLNAPVNSQGCPLTRPLLDCQLAVHSHYGCGRDSGHRARMAFETGGRFYASA</sequence>
<dbReference type="AlphaFoldDB" id="A0ABD0YDW8"/>
<keyword evidence="3" id="KW-1185">Reference proteome</keyword>